<dbReference type="SUPFAM" id="SSF102588">
    <property type="entry name" value="LmbE-like"/>
    <property type="match status" value="1"/>
</dbReference>
<dbReference type="InterPro" id="IPR003737">
    <property type="entry name" value="GlcNAc_PI_deacetylase-related"/>
</dbReference>
<organism evidence="1 2">
    <name type="scientific">Alloyangia pacifica</name>
    <dbReference type="NCBI Taxonomy" id="311180"/>
    <lineage>
        <taxon>Bacteria</taxon>
        <taxon>Pseudomonadati</taxon>
        <taxon>Pseudomonadota</taxon>
        <taxon>Alphaproteobacteria</taxon>
        <taxon>Rhodobacterales</taxon>
        <taxon>Roseobacteraceae</taxon>
        <taxon>Alloyangia</taxon>
    </lineage>
</organism>
<protein>
    <submittedName>
        <fullName evidence="1">PIG-L domain-containing protein</fullName>
    </submittedName>
</protein>
<dbReference type="InterPro" id="IPR024078">
    <property type="entry name" value="LmbE-like_dom_sf"/>
</dbReference>
<dbReference type="InterPro" id="IPR029062">
    <property type="entry name" value="Class_I_gatase-like"/>
</dbReference>
<dbReference type="RefSeq" id="WP_108968745.1">
    <property type="nucleotide sequence ID" value="NZ_CP022190.1"/>
</dbReference>
<dbReference type="KEGG" id="ypac:CEW88_15810"/>
<dbReference type="SUPFAM" id="SSF52317">
    <property type="entry name" value="Class I glutamine amidotransferase-like"/>
    <property type="match status" value="1"/>
</dbReference>
<dbReference type="AlphaFoldDB" id="A0A2U8HGZ3"/>
<gene>
    <name evidence="1" type="ORF">CEW88_15810</name>
</gene>
<proteinExistence type="predicted"/>
<dbReference type="Pfam" id="PF02585">
    <property type="entry name" value="PIG-L"/>
    <property type="match status" value="1"/>
</dbReference>
<name>A0A2U8HGZ3_9RHOB</name>
<sequence>MTIQDRLARREAQPALMRLDTALSRLSGCLTVMNTGAHPDDEHSGLMAWLRHGLGHRVVIACSTRGEGGQNALGPERGALLGVLRSREMEEAARVLDCDVAWLGFGPSDPVHDFGFSKDGDDTFARWGKALITERLALAYRRYRPDVILPTFLDVPGQHGHHRAMTRAALAAVALAADPGALRGSPLAPWRVSHAYLPAWGGGGGTYDDTLPPPAATLRVEATPCDPARGVPYQEIGQWSRRRHASQGMGGWSDTPQRVWELHLTNGRAERRLAEGIPATLPELAALAGPAAAALGDAAAAITSAQAAFPRRDAIIAALATADAALESAAASTTPEFAEAHSHRLARKRREIAHALFEAAALTPVCALAPTRLAPGDCASLTLHQPAPTLAEEVSARSRIPGCADEAQPLQPGLTTIPVALPRDMALPSQFSDRFDPLGGNGPHVKIAARIGGREVSLARDFEHPPAILPAQILAARPAAFLRRLGTPKPLTATLSSEAPVTLDTVEGWAVDQTGRQLTLTPLSETPGLATFTPRIDGAPAFTESRGSYPHVGDFALHEAAQLRVLSLDLALPEAATIAYIGSGDNVGHWLQELGADVRIMDEIPSDEDFAGFTTVLVGVVAFGNRADLRAAIPRLHRFVERGGHLVTLYQRADQGWHSEATPPRPMRIGTPSLRWRVTNAGAPVTVLEPRHPLLTTPNLITESDWTGWDKERGLYFAADWAPCYAPLLSMHDAGEAPLLGSLVSGRIGKGRHTHTGLVLHHQLDKLVPGAFRLLANLVQPAGA</sequence>
<dbReference type="PANTHER" id="PTHR12993:SF11">
    <property type="entry name" value="N-ACETYLGLUCOSAMINYL-PHOSPHATIDYLINOSITOL DE-N-ACETYLASE"/>
    <property type="match status" value="1"/>
</dbReference>
<reference evidence="1 2" key="1">
    <citation type="submission" date="2017-06" db="EMBL/GenBank/DDBJ databases">
        <title>Yangia sp. YSBP01 complete genome sequence.</title>
        <authorList>
            <person name="Woo J.-H."/>
            <person name="Kim H.-S."/>
        </authorList>
    </citation>
    <scope>NUCLEOTIDE SEQUENCE [LARGE SCALE GENOMIC DNA]</scope>
    <source>
        <strain evidence="1 2">YSBP01</strain>
    </source>
</reference>
<dbReference type="Gene3D" id="3.40.50.10320">
    <property type="entry name" value="LmbE-like"/>
    <property type="match status" value="1"/>
</dbReference>
<evidence type="ECO:0000313" key="1">
    <source>
        <dbReference type="EMBL" id="AWI85207.1"/>
    </source>
</evidence>
<dbReference type="PANTHER" id="PTHR12993">
    <property type="entry name" value="N-ACETYLGLUCOSAMINYL-PHOSPHATIDYLINOSITOL DE-N-ACETYLASE-RELATED"/>
    <property type="match status" value="1"/>
</dbReference>
<dbReference type="OrthoDB" id="9759749at2"/>
<accession>A0A2U8HGZ3</accession>
<dbReference type="EMBL" id="CP022190">
    <property type="protein sequence ID" value="AWI85207.1"/>
    <property type="molecule type" value="Genomic_DNA"/>
</dbReference>
<dbReference type="Proteomes" id="UP000244915">
    <property type="component" value="Chromosome 2"/>
</dbReference>
<evidence type="ECO:0000313" key="2">
    <source>
        <dbReference type="Proteomes" id="UP000244915"/>
    </source>
</evidence>
<dbReference type="GO" id="GO:0016811">
    <property type="term" value="F:hydrolase activity, acting on carbon-nitrogen (but not peptide) bonds, in linear amides"/>
    <property type="evidence" value="ECO:0007669"/>
    <property type="project" value="TreeGrafter"/>
</dbReference>